<protein>
    <submittedName>
        <fullName evidence="2">Uncharacterized protein</fullName>
    </submittedName>
</protein>
<reference evidence="2" key="1">
    <citation type="submission" date="2018-10" db="EMBL/GenBank/DDBJ databases">
        <title>Effector identification in a new, highly contiguous assembly of the strawberry crown rot pathogen Phytophthora cactorum.</title>
        <authorList>
            <person name="Armitage A.D."/>
            <person name="Nellist C.F."/>
            <person name="Bates H."/>
            <person name="Vickerstaff R.J."/>
            <person name="Harrison R.J."/>
        </authorList>
    </citation>
    <scope>NUCLEOTIDE SEQUENCE</scope>
    <source>
        <strain evidence="2">4032</strain>
    </source>
</reference>
<evidence type="ECO:0000256" key="1">
    <source>
        <dbReference type="SAM" id="MobiDB-lite"/>
    </source>
</evidence>
<accession>A0A8T1B003</accession>
<dbReference type="EMBL" id="RCMI01001086">
    <property type="protein sequence ID" value="KAG2891022.1"/>
    <property type="molecule type" value="Genomic_DNA"/>
</dbReference>
<comment type="caution">
    <text evidence="2">The sequence shown here is derived from an EMBL/GenBank/DDBJ whole genome shotgun (WGS) entry which is preliminary data.</text>
</comment>
<evidence type="ECO:0000313" key="2">
    <source>
        <dbReference type="EMBL" id="KAG2891022.1"/>
    </source>
</evidence>
<proteinExistence type="predicted"/>
<gene>
    <name evidence="2" type="ORF">PC115_g19338</name>
</gene>
<evidence type="ECO:0000313" key="3">
    <source>
        <dbReference type="Proteomes" id="UP000774804"/>
    </source>
</evidence>
<dbReference type="Proteomes" id="UP000774804">
    <property type="component" value="Unassembled WGS sequence"/>
</dbReference>
<feature type="region of interest" description="Disordered" evidence="1">
    <location>
        <begin position="1"/>
        <end position="24"/>
    </location>
</feature>
<organism evidence="2 3">
    <name type="scientific">Phytophthora cactorum</name>
    <dbReference type="NCBI Taxonomy" id="29920"/>
    <lineage>
        <taxon>Eukaryota</taxon>
        <taxon>Sar</taxon>
        <taxon>Stramenopiles</taxon>
        <taxon>Oomycota</taxon>
        <taxon>Peronosporomycetes</taxon>
        <taxon>Peronosporales</taxon>
        <taxon>Peronosporaceae</taxon>
        <taxon>Phytophthora</taxon>
    </lineage>
</organism>
<sequence length="122" mass="13613">MKYHHKTLPLSAPQSKTCGQGKGTARTRVRTRSQTQTNLIPMNKPLNVRLLAVIDERIASSCLYILLWGGAPNQDPFTLATTTSKYYNTQLKLYFDIGVTTHPLDGHQHNYYPKGGALVPQS</sequence>
<name>A0A8T1B003_9STRA</name>
<dbReference type="AlphaFoldDB" id="A0A8T1B003"/>